<comment type="caution">
    <text evidence="9">The sequence shown here is derived from an EMBL/GenBank/DDBJ whole genome shotgun (WGS) entry which is preliminary data.</text>
</comment>
<keyword evidence="3 5" id="KW-0274">FAD</keyword>
<dbReference type="GO" id="GO:0006139">
    <property type="term" value="P:nucleobase-containing compound metabolic process"/>
    <property type="evidence" value="ECO:0007669"/>
    <property type="project" value="UniProtKB-ARBA"/>
</dbReference>
<gene>
    <name evidence="9" type="ORF">D9O36_14050</name>
</gene>
<name>A0A7X2ZV38_9FLAO</name>
<dbReference type="Gene3D" id="1.10.579.10">
    <property type="entry name" value="DNA Cyclobutane Dipyrimidine Photolyase, subunit A, domain 3"/>
    <property type="match status" value="1"/>
</dbReference>
<reference evidence="9 10" key="1">
    <citation type="journal article" date="2019" name="Mar. Drugs">
        <title>Comparative Genomics and CAZyme Genome Repertoires of Marine Zobellia amurskyensis KMM 3526(T) and Zobellia laminariae KMM 3676(T).</title>
        <authorList>
            <person name="Chernysheva N."/>
            <person name="Bystritskaya E."/>
            <person name="Stenkova A."/>
            <person name="Golovkin I."/>
            <person name="Nedashkovskaya O."/>
            <person name="Isaeva M."/>
        </authorList>
    </citation>
    <scope>NUCLEOTIDE SEQUENCE [LARGE SCALE GENOMIC DNA]</scope>
    <source>
        <strain evidence="9 10">KMM 3526</strain>
    </source>
</reference>
<dbReference type="AlphaFoldDB" id="A0A7X2ZV38"/>
<comment type="similarity">
    <text evidence="7">Belongs to the DNA photolyase family.</text>
</comment>
<evidence type="ECO:0000256" key="1">
    <source>
        <dbReference type="ARBA" id="ARBA00001932"/>
    </source>
</evidence>
<dbReference type="InterPro" id="IPR036134">
    <property type="entry name" value="Crypto/Photolyase_FAD-like_sf"/>
</dbReference>
<evidence type="ECO:0000256" key="5">
    <source>
        <dbReference type="PIRSR" id="PIRSR602081-1"/>
    </source>
</evidence>
<sequence length="436" mass="51651">MSDKISVFWFRRDLRLDDNIGFLEALKGDSKVLPIFIFDSEILENLPKDDARVTFIFENLQKMRDTLQKENHSSIGIYHGKAASIFKNLLEEYTIDAVYTNHDYEPYAKKRDEEIKNLLEKNEVSFHTFKDEVIFEKDDILKADGTPYIVYTPYKNKWKENFNPNNQLTIHYTSQYRDNLIQNSRLPNLSLSDIGFETSSIKVPDYTATPTLIDNYENTRNYPAIKNGTSLLGPHLRFGTVSIRKMMKKAIAEKNEVFWSELIWREFFMQILWHYPRTVNEAFKKKYDRISWRNNEEEFEKWKEGNTGYKLVDAGMRELNETGYMHNRVRMLVASFLCKHLLIDWRWGEAYFAEKLLDYEMSSNVGNWQWAAGSGVDAAPYFRIFNPMTQVDKFDKDKKYILKWVPEHDTDNYVNKMVDHKEARERCLSTYKEALG</sequence>
<evidence type="ECO:0000256" key="4">
    <source>
        <dbReference type="ARBA" id="ARBA00022991"/>
    </source>
</evidence>
<dbReference type="Pfam" id="PF00875">
    <property type="entry name" value="DNA_photolyase"/>
    <property type="match status" value="1"/>
</dbReference>
<comment type="cofactor">
    <cofactor evidence="5">
        <name>FAD</name>
        <dbReference type="ChEBI" id="CHEBI:57692"/>
    </cofactor>
    <text evidence="5">Binds 1 FAD per subunit.</text>
</comment>
<dbReference type="InterPro" id="IPR005101">
    <property type="entry name" value="Cryptochr/Photolyase_FAD-bd"/>
</dbReference>
<dbReference type="InterPro" id="IPR006050">
    <property type="entry name" value="DNA_photolyase_N"/>
</dbReference>
<dbReference type="PROSITE" id="PS00691">
    <property type="entry name" value="DNA_PHOTOLYASES_1_2"/>
    <property type="match status" value="1"/>
</dbReference>
<keyword evidence="10" id="KW-1185">Reference proteome</keyword>
<evidence type="ECO:0000256" key="3">
    <source>
        <dbReference type="ARBA" id="ARBA00022827"/>
    </source>
</evidence>
<dbReference type="EMBL" id="RCNR01000028">
    <property type="protein sequence ID" value="MUH36970.1"/>
    <property type="molecule type" value="Genomic_DNA"/>
</dbReference>
<dbReference type="PROSITE" id="PS51645">
    <property type="entry name" value="PHR_CRY_ALPHA_BETA"/>
    <property type="match status" value="1"/>
</dbReference>
<feature type="site" description="Electron transfer via tryptophanyl radical" evidence="6">
    <location>
        <position position="345"/>
    </location>
</feature>
<feature type="binding site" evidence="5">
    <location>
        <position position="216"/>
    </location>
    <ligand>
        <name>FAD</name>
        <dbReference type="ChEBI" id="CHEBI:57692"/>
    </ligand>
</feature>
<keyword evidence="2 5" id="KW-0285">Flavoprotein</keyword>
<dbReference type="Gene3D" id="1.25.40.80">
    <property type="match status" value="1"/>
</dbReference>
<dbReference type="InterPro" id="IPR018394">
    <property type="entry name" value="DNA_photolyase_1_CS_C"/>
</dbReference>
<evidence type="ECO:0000256" key="7">
    <source>
        <dbReference type="RuleBase" id="RU004182"/>
    </source>
</evidence>
<proteinExistence type="inferred from homology"/>
<dbReference type="GO" id="GO:0003677">
    <property type="term" value="F:DNA binding"/>
    <property type="evidence" value="ECO:0007669"/>
    <property type="project" value="TreeGrafter"/>
</dbReference>
<protein>
    <submittedName>
        <fullName evidence="9">Deoxyribodipyrimidine photo-lyase</fullName>
    </submittedName>
</protein>
<dbReference type="InterPro" id="IPR002081">
    <property type="entry name" value="Cryptochrome/DNA_photolyase_1"/>
</dbReference>
<dbReference type="Gene3D" id="3.40.50.620">
    <property type="entry name" value="HUPs"/>
    <property type="match status" value="1"/>
</dbReference>
<dbReference type="SUPFAM" id="SSF52425">
    <property type="entry name" value="Cryptochrome/photolyase, N-terminal domain"/>
    <property type="match status" value="1"/>
</dbReference>
<feature type="binding site" evidence="5">
    <location>
        <begin position="261"/>
        <end position="268"/>
    </location>
    <ligand>
        <name>FAD</name>
        <dbReference type="ChEBI" id="CHEBI:57692"/>
    </ligand>
</feature>
<feature type="binding site" evidence="5">
    <location>
        <position position="258"/>
    </location>
    <ligand>
        <name>FAD</name>
        <dbReference type="ChEBI" id="CHEBI:57692"/>
    </ligand>
</feature>
<comment type="cofactor">
    <cofactor evidence="1">
        <name>(6R)-5,10-methylene-5,6,7,8-tetrahydrofolate</name>
        <dbReference type="ChEBI" id="CHEBI:15636"/>
    </cofactor>
</comment>
<keyword evidence="4 7" id="KW-0157">Chromophore</keyword>
<accession>A0A7X2ZV38</accession>
<dbReference type="PRINTS" id="PR00147">
    <property type="entry name" value="DNAPHOTLYASE"/>
</dbReference>
<organism evidence="9 10">
    <name type="scientific">Zobellia amurskyensis</name>
    <dbReference type="NCBI Taxonomy" id="248905"/>
    <lineage>
        <taxon>Bacteria</taxon>
        <taxon>Pseudomonadati</taxon>
        <taxon>Bacteroidota</taxon>
        <taxon>Flavobacteriia</taxon>
        <taxon>Flavobacteriales</taxon>
        <taxon>Flavobacteriaceae</taxon>
        <taxon>Zobellia</taxon>
    </lineage>
</organism>
<dbReference type="OrthoDB" id="9772484at2"/>
<feature type="domain" description="Photolyase/cryptochrome alpha/beta" evidence="8">
    <location>
        <begin position="4"/>
        <end position="134"/>
    </location>
</feature>
<dbReference type="Proteomes" id="UP000540519">
    <property type="component" value="Unassembled WGS sequence"/>
</dbReference>
<dbReference type="PANTHER" id="PTHR11455">
    <property type="entry name" value="CRYPTOCHROME"/>
    <property type="match status" value="1"/>
</dbReference>
<evidence type="ECO:0000313" key="10">
    <source>
        <dbReference type="Proteomes" id="UP000540519"/>
    </source>
</evidence>
<evidence type="ECO:0000259" key="8">
    <source>
        <dbReference type="PROSITE" id="PS51645"/>
    </source>
</evidence>
<dbReference type="PANTHER" id="PTHR11455:SF9">
    <property type="entry name" value="CRYPTOCHROME CIRCADIAN CLOCK 5 ISOFORM X1"/>
    <property type="match status" value="1"/>
</dbReference>
<dbReference type="GO" id="GO:0003904">
    <property type="term" value="F:deoxyribodipyrimidine photo-lyase activity"/>
    <property type="evidence" value="ECO:0007669"/>
    <property type="project" value="TreeGrafter"/>
</dbReference>
<evidence type="ECO:0000256" key="2">
    <source>
        <dbReference type="ARBA" id="ARBA00022630"/>
    </source>
</evidence>
<evidence type="ECO:0000256" key="6">
    <source>
        <dbReference type="PIRSR" id="PIRSR602081-2"/>
    </source>
</evidence>
<dbReference type="GO" id="GO:0071949">
    <property type="term" value="F:FAD binding"/>
    <property type="evidence" value="ECO:0007669"/>
    <property type="project" value="TreeGrafter"/>
</dbReference>
<keyword evidence="9" id="KW-0456">Lyase</keyword>
<evidence type="ECO:0000313" key="9">
    <source>
        <dbReference type="EMBL" id="MUH36970.1"/>
    </source>
</evidence>
<feature type="site" description="Electron transfer via tryptophanyl radical" evidence="6">
    <location>
        <position position="292"/>
    </location>
</feature>
<dbReference type="InterPro" id="IPR014729">
    <property type="entry name" value="Rossmann-like_a/b/a_fold"/>
</dbReference>
<dbReference type="GO" id="GO:0006950">
    <property type="term" value="P:response to stress"/>
    <property type="evidence" value="ECO:0007669"/>
    <property type="project" value="UniProtKB-ARBA"/>
</dbReference>
<dbReference type="InterPro" id="IPR036155">
    <property type="entry name" value="Crypto/Photolyase_N_sf"/>
</dbReference>
<feature type="site" description="Electron transfer via tryptophanyl radical" evidence="6">
    <location>
        <position position="368"/>
    </location>
</feature>
<dbReference type="RefSeq" id="WP_155600379.1">
    <property type="nucleotide sequence ID" value="NZ_RCNR01000028.1"/>
</dbReference>
<dbReference type="SUPFAM" id="SSF48173">
    <property type="entry name" value="Cryptochrome/photolyase FAD-binding domain"/>
    <property type="match status" value="1"/>
</dbReference>
<dbReference type="Pfam" id="PF03441">
    <property type="entry name" value="FAD_binding_7"/>
    <property type="match status" value="1"/>
</dbReference>